<feature type="region of interest" description="Disordered" evidence="1">
    <location>
        <begin position="141"/>
        <end position="182"/>
    </location>
</feature>
<evidence type="ECO:0000313" key="2">
    <source>
        <dbReference type="EMBL" id="OCK78178.1"/>
    </source>
</evidence>
<evidence type="ECO:0000313" key="3">
    <source>
        <dbReference type="Proteomes" id="UP000250266"/>
    </source>
</evidence>
<dbReference type="Proteomes" id="UP000250266">
    <property type="component" value="Unassembled WGS sequence"/>
</dbReference>
<organism evidence="2 3">
    <name type="scientific">Lepidopterella palustris CBS 459.81</name>
    <dbReference type="NCBI Taxonomy" id="1314670"/>
    <lineage>
        <taxon>Eukaryota</taxon>
        <taxon>Fungi</taxon>
        <taxon>Dikarya</taxon>
        <taxon>Ascomycota</taxon>
        <taxon>Pezizomycotina</taxon>
        <taxon>Dothideomycetes</taxon>
        <taxon>Pleosporomycetidae</taxon>
        <taxon>Mytilinidiales</taxon>
        <taxon>Argynnaceae</taxon>
        <taxon>Lepidopterella</taxon>
    </lineage>
</organism>
<reference evidence="2 3" key="1">
    <citation type="journal article" date="2016" name="Nat. Commun.">
        <title>Ectomycorrhizal ecology is imprinted in the genome of the dominant symbiotic fungus Cenococcum geophilum.</title>
        <authorList>
            <consortium name="DOE Joint Genome Institute"/>
            <person name="Peter M."/>
            <person name="Kohler A."/>
            <person name="Ohm R.A."/>
            <person name="Kuo A."/>
            <person name="Krutzmann J."/>
            <person name="Morin E."/>
            <person name="Arend M."/>
            <person name="Barry K.W."/>
            <person name="Binder M."/>
            <person name="Choi C."/>
            <person name="Clum A."/>
            <person name="Copeland A."/>
            <person name="Grisel N."/>
            <person name="Haridas S."/>
            <person name="Kipfer T."/>
            <person name="LaButti K."/>
            <person name="Lindquist E."/>
            <person name="Lipzen A."/>
            <person name="Maire R."/>
            <person name="Meier B."/>
            <person name="Mihaltcheva S."/>
            <person name="Molinier V."/>
            <person name="Murat C."/>
            <person name="Poggeler S."/>
            <person name="Quandt C.A."/>
            <person name="Sperisen C."/>
            <person name="Tritt A."/>
            <person name="Tisserant E."/>
            <person name="Crous P.W."/>
            <person name="Henrissat B."/>
            <person name="Nehls U."/>
            <person name="Egli S."/>
            <person name="Spatafora J.W."/>
            <person name="Grigoriev I.V."/>
            <person name="Martin F.M."/>
        </authorList>
    </citation>
    <scope>NUCLEOTIDE SEQUENCE [LARGE SCALE GENOMIC DNA]</scope>
    <source>
        <strain evidence="2 3">CBS 459.81</strain>
    </source>
</reference>
<proteinExistence type="predicted"/>
<accession>A0A8E2E6Q2</accession>
<dbReference type="AlphaFoldDB" id="A0A8E2E6Q2"/>
<evidence type="ECO:0000256" key="1">
    <source>
        <dbReference type="SAM" id="MobiDB-lite"/>
    </source>
</evidence>
<name>A0A8E2E6Q2_9PEZI</name>
<feature type="region of interest" description="Disordered" evidence="1">
    <location>
        <begin position="15"/>
        <end position="36"/>
    </location>
</feature>
<protein>
    <submittedName>
        <fullName evidence="2">Uncharacterized protein</fullName>
    </submittedName>
</protein>
<feature type="region of interest" description="Disordered" evidence="1">
    <location>
        <begin position="105"/>
        <end position="125"/>
    </location>
</feature>
<sequence>MSNACGRAEIWRGTPDARMQTLRQRPKTGPQPQNRKQAVPAVVLAIMPCRDVQQGLVSKGCISLAPGDLVKPRARACARNGTVDEYISRRFAALARGFTYSSLSSEQSLLPDRQQRVEPSRSETSVVQGIQAYSKAWRKQLAPSANVHQPPHDAPRRHLSFNRPGSPGLHLKKSKSSLSAAE</sequence>
<gene>
    <name evidence="2" type="ORF">K432DRAFT_99129</name>
</gene>
<dbReference type="EMBL" id="KV745075">
    <property type="protein sequence ID" value="OCK78178.1"/>
    <property type="molecule type" value="Genomic_DNA"/>
</dbReference>
<keyword evidence="3" id="KW-1185">Reference proteome</keyword>